<dbReference type="Proteomes" id="UP000659904">
    <property type="component" value="Unassembled WGS sequence"/>
</dbReference>
<proteinExistence type="predicted"/>
<evidence type="ECO:0000313" key="2">
    <source>
        <dbReference type="EMBL" id="GIG02103.1"/>
    </source>
</evidence>
<name>A0A8J3P307_9ACTN</name>
<evidence type="ECO:0000313" key="3">
    <source>
        <dbReference type="Proteomes" id="UP000659904"/>
    </source>
</evidence>
<comment type="caution">
    <text evidence="2">The sequence shown here is derived from an EMBL/GenBank/DDBJ whole genome shotgun (WGS) entry which is preliminary data.</text>
</comment>
<reference evidence="2 3" key="1">
    <citation type="submission" date="2021-01" db="EMBL/GenBank/DDBJ databases">
        <title>Whole genome shotgun sequence of Catellatospora citrea NBRC 14495.</title>
        <authorList>
            <person name="Komaki H."/>
            <person name="Tamura T."/>
        </authorList>
    </citation>
    <scope>NUCLEOTIDE SEQUENCE [LARGE SCALE GENOMIC DNA]</scope>
    <source>
        <strain evidence="2 3">NBRC 14495</strain>
    </source>
</reference>
<dbReference type="EMBL" id="BONH01000047">
    <property type="protein sequence ID" value="GIG02103.1"/>
    <property type="molecule type" value="Genomic_DNA"/>
</dbReference>
<keyword evidence="3" id="KW-1185">Reference proteome</keyword>
<protein>
    <submittedName>
        <fullName evidence="2">Uncharacterized protein</fullName>
    </submittedName>
</protein>
<sequence length="138" mass="15220">MHKRGKKPKGYVQLLRIVVDAELGKVCEAAYKWREFWGRGRWLLDYRLGRHGPVGLFQGPQQFAKVVVAVLSYGIDPLLAGVREPLKDEAMLQDRSGDGCSLMGKTALPEKNDRLCAPGHADPPGSYCREDSPAGDPS</sequence>
<evidence type="ECO:0000256" key="1">
    <source>
        <dbReference type="SAM" id="MobiDB-lite"/>
    </source>
</evidence>
<accession>A0A8J3P307</accession>
<dbReference type="AlphaFoldDB" id="A0A8J3P307"/>
<gene>
    <name evidence="2" type="ORF">Cci01nite_71960</name>
</gene>
<organism evidence="2 3">
    <name type="scientific">Catellatospora citrea</name>
    <dbReference type="NCBI Taxonomy" id="53366"/>
    <lineage>
        <taxon>Bacteria</taxon>
        <taxon>Bacillati</taxon>
        <taxon>Actinomycetota</taxon>
        <taxon>Actinomycetes</taxon>
        <taxon>Micromonosporales</taxon>
        <taxon>Micromonosporaceae</taxon>
        <taxon>Catellatospora</taxon>
    </lineage>
</organism>
<feature type="region of interest" description="Disordered" evidence="1">
    <location>
        <begin position="111"/>
        <end position="138"/>
    </location>
</feature>